<protein>
    <submittedName>
        <fullName evidence="2">Uncharacterized protein</fullName>
    </submittedName>
</protein>
<dbReference type="Proteomes" id="UP000777482">
    <property type="component" value="Unassembled WGS sequence"/>
</dbReference>
<accession>A0A9P7B6D2</accession>
<feature type="region of interest" description="Disordered" evidence="1">
    <location>
        <begin position="1"/>
        <end position="25"/>
    </location>
</feature>
<dbReference type="EMBL" id="PUHQ01000027">
    <property type="protein sequence ID" value="KAG0662421.1"/>
    <property type="molecule type" value="Genomic_DNA"/>
</dbReference>
<sequence>MACIVGQSNSRASANARQLAATPAPAPLRRHLRREPFDRAAQRHCLQKPDQSESNVPLPNFRFLEGGPDSAYLPGDRSPLRCRVSALRDHIKTLSTAQASPPCICLPTVYEHCIKHFFLSAAIGTFALCLSSVSAAPTLVTSKKLSARGSTCHGPDGKIWSAGDSFVCRGNTATRGAALRDFGDKDIGTIATSLTDWIFSRLNEKTGSVGKRGRKRRSLCRPTPANATVEVEVGKSVISLPYTAVADGRVTIDITAYLSASADNVTARAIDKRNGESVSVVTLVGGSATYFRDGGLDTCTLDYAILSTGTVPSGGNSTADAAATTDARLAKRGYWTLHTTYWADSGHDATDLNWNDIHNLALASYHSLPKGISEACGYMANSGSWHGAFRHWTGDNGSTLGECWFDREF</sequence>
<gene>
    <name evidence="2" type="ORF">C6P46_003367</name>
</gene>
<dbReference type="OrthoDB" id="10401662at2759"/>
<keyword evidence="3" id="KW-1185">Reference proteome</keyword>
<comment type="caution">
    <text evidence="2">The sequence shown here is derived from an EMBL/GenBank/DDBJ whole genome shotgun (WGS) entry which is preliminary data.</text>
</comment>
<name>A0A9P7B6D2_RHOMI</name>
<organism evidence="2 3">
    <name type="scientific">Rhodotorula mucilaginosa</name>
    <name type="common">Yeast</name>
    <name type="synonym">Rhodotorula rubra</name>
    <dbReference type="NCBI Taxonomy" id="5537"/>
    <lineage>
        <taxon>Eukaryota</taxon>
        <taxon>Fungi</taxon>
        <taxon>Dikarya</taxon>
        <taxon>Basidiomycota</taxon>
        <taxon>Pucciniomycotina</taxon>
        <taxon>Microbotryomycetes</taxon>
        <taxon>Sporidiobolales</taxon>
        <taxon>Sporidiobolaceae</taxon>
        <taxon>Rhodotorula</taxon>
    </lineage>
</organism>
<feature type="compositionally biased region" description="Polar residues" evidence="1">
    <location>
        <begin position="1"/>
        <end position="15"/>
    </location>
</feature>
<evidence type="ECO:0000313" key="2">
    <source>
        <dbReference type="EMBL" id="KAG0662421.1"/>
    </source>
</evidence>
<dbReference type="AlphaFoldDB" id="A0A9P7B6D2"/>
<evidence type="ECO:0000256" key="1">
    <source>
        <dbReference type="SAM" id="MobiDB-lite"/>
    </source>
</evidence>
<evidence type="ECO:0000313" key="3">
    <source>
        <dbReference type="Proteomes" id="UP000777482"/>
    </source>
</evidence>
<proteinExistence type="predicted"/>
<reference evidence="2 3" key="1">
    <citation type="submission" date="2020-11" db="EMBL/GenBank/DDBJ databases">
        <title>Kefir isolates.</title>
        <authorList>
            <person name="Marcisauskas S."/>
            <person name="Kim Y."/>
            <person name="Blasche S."/>
        </authorList>
    </citation>
    <scope>NUCLEOTIDE SEQUENCE [LARGE SCALE GENOMIC DNA]</scope>
    <source>
        <strain evidence="2 3">KR</strain>
    </source>
</reference>